<comment type="caution">
    <text evidence="1">The sequence shown here is derived from an EMBL/GenBank/DDBJ whole genome shotgun (WGS) entry which is preliminary data.</text>
</comment>
<dbReference type="EMBL" id="BGZK01003942">
    <property type="protein sequence ID" value="GBP05719.1"/>
    <property type="molecule type" value="Genomic_DNA"/>
</dbReference>
<sequence length="56" mass="6307">IKKRQKIFDAARRIFTGEDTKMSVQELAGLQAQIATLIAAQAEQQRTITALRNNLH</sequence>
<dbReference type="AlphaFoldDB" id="A0A4C1SU74"/>
<protein>
    <submittedName>
        <fullName evidence="1">Uncharacterized protein</fullName>
    </submittedName>
</protein>
<proteinExistence type="predicted"/>
<name>A0A4C1SU74_EUMVA</name>
<gene>
    <name evidence="1" type="ORF">EVAR_72961_1</name>
</gene>
<keyword evidence="2" id="KW-1185">Reference proteome</keyword>
<evidence type="ECO:0000313" key="1">
    <source>
        <dbReference type="EMBL" id="GBP05719.1"/>
    </source>
</evidence>
<dbReference type="Proteomes" id="UP000299102">
    <property type="component" value="Unassembled WGS sequence"/>
</dbReference>
<organism evidence="1 2">
    <name type="scientific">Eumeta variegata</name>
    <name type="common">Bagworm moth</name>
    <name type="synonym">Eumeta japonica</name>
    <dbReference type="NCBI Taxonomy" id="151549"/>
    <lineage>
        <taxon>Eukaryota</taxon>
        <taxon>Metazoa</taxon>
        <taxon>Ecdysozoa</taxon>
        <taxon>Arthropoda</taxon>
        <taxon>Hexapoda</taxon>
        <taxon>Insecta</taxon>
        <taxon>Pterygota</taxon>
        <taxon>Neoptera</taxon>
        <taxon>Endopterygota</taxon>
        <taxon>Lepidoptera</taxon>
        <taxon>Glossata</taxon>
        <taxon>Ditrysia</taxon>
        <taxon>Tineoidea</taxon>
        <taxon>Psychidae</taxon>
        <taxon>Oiketicinae</taxon>
        <taxon>Eumeta</taxon>
    </lineage>
</organism>
<feature type="non-terminal residue" evidence="1">
    <location>
        <position position="1"/>
    </location>
</feature>
<evidence type="ECO:0000313" key="2">
    <source>
        <dbReference type="Proteomes" id="UP000299102"/>
    </source>
</evidence>
<accession>A0A4C1SU74</accession>
<reference evidence="1 2" key="1">
    <citation type="journal article" date="2019" name="Commun. Biol.">
        <title>The bagworm genome reveals a unique fibroin gene that provides high tensile strength.</title>
        <authorList>
            <person name="Kono N."/>
            <person name="Nakamura H."/>
            <person name="Ohtoshi R."/>
            <person name="Tomita M."/>
            <person name="Numata K."/>
            <person name="Arakawa K."/>
        </authorList>
    </citation>
    <scope>NUCLEOTIDE SEQUENCE [LARGE SCALE GENOMIC DNA]</scope>
</reference>